<evidence type="ECO:0000256" key="1">
    <source>
        <dbReference type="SAM" id="Phobius"/>
    </source>
</evidence>
<dbReference type="PATRIC" id="fig|685782.3.peg.974"/>
<dbReference type="EMBL" id="AHPK01000016">
    <property type="protein sequence ID" value="KEC54436.1"/>
    <property type="molecule type" value="Genomic_DNA"/>
</dbReference>
<keyword evidence="3" id="KW-1185">Reference proteome</keyword>
<accession>A0A067W6H0</accession>
<protein>
    <submittedName>
        <fullName evidence="2">Uncharacterized protein</fullName>
    </submittedName>
</protein>
<keyword evidence="1" id="KW-0812">Transmembrane</keyword>
<dbReference type="RefSeq" id="WP_035006610.1">
    <property type="nucleotide sequence ID" value="NZ_KL407337.1"/>
</dbReference>
<keyword evidence="1" id="KW-0472">Membrane</keyword>
<dbReference type="Proteomes" id="UP000027336">
    <property type="component" value="Unassembled WGS sequence"/>
</dbReference>
<comment type="caution">
    <text evidence="2">The sequence shown here is derived from an EMBL/GenBank/DDBJ whole genome shotgun (WGS) entry which is preliminary data.</text>
</comment>
<sequence>MEKRLRARRKSYRKKLYKKITFFCIVLFCVLTFYFVVKTIIGHFFFKQEVVQEEPVKLTIPTFDFRVYCKEIAALAVPDMVQQVYHRCFHLESDAFFAIRKMWEEVSDDAKKKCIKIIRPGDGNYFLLRDCLLGEQEKGEGNSQEHHHF</sequence>
<gene>
    <name evidence="2" type="ORF">O99_00934</name>
</gene>
<evidence type="ECO:0000313" key="3">
    <source>
        <dbReference type="Proteomes" id="UP000027336"/>
    </source>
</evidence>
<proteinExistence type="predicted"/>
<dbReference type="HOGENOM" id="CLU_1764434_0_0_5"/>
<reference evidence="2 3" key="1">
    <citation type="submission" date="2012-04" db="EMBL/GenBank/DDBJ databases">
        <title>The Genome Sequence of Bartonella rochalimae BMGH.</title>
        <authorList>
            <consortium name="The Broad Institute Genome Sequencing Platform"/>
            <consortium name="The Broad Institute Genome Sequencing Center for Infectious Disease"/>
            <person name="Feldgarden M."/>
            <person name="Kirby J."/>
            <person name="Kosoy M."/>
            <person name="Birtles R."/>
            <person name="Probert W.S."/>
            <person name="Chiaraviglio L."/>
            <person name="Walker B."/>
            <person name="Young S.K."/>
            <person name="Zeng Q."/>
            <person name="Gargeya S."/>
            <person name="Fitzgerald M."/>
            <person name="Haas B."/>
            <person name="Abouelleil A."/>
            <person name="Alvarado L."/>
            <person name="Arachchi H.M."/>
            <person name="Berlin A.M."/>
            <person name="Chapman S.B."/>
            <person name="Goldberg J."/>
            <person name="Griggs A."/>
            <person name="Gujja S."/>
            <person name="Hansen M."/>
            <person name="Howarth C."/>
            <person name="Imamovic A."/>
            <person name="Larimer J."/>
            <person name="McCowen C."/>
            <person name="Montmayeur A."/>
            <person name="Murphy C."/>
            <person name="Neiman D."/>
            <person name="Pearson M."/>
            <person name="Priest M."/>
            <person name="Roberts A."/>
            <person name="Saif S."/>
            <person name="Shea T."/>
            <person name="Sisk P."/>
            <person name="Sykes S."/>
            <person name="Wortman J."/>
            <person name="Nusbaum C."/>
            <person name="Birren B."/>
        </authorList>
    </citation>
    <scope>NUCLEOTIDE SEQUENCE [LARGE SCALE GENOMIC DNA]</scope>
    <source>
        <strain evidence="2 3">ATCC BAA-1498</strain>
    </source>
</reference>
<evidence type="ECO:0000313" key="2">
    <source>
        <dbReference type="EMBL" id="KEC54436.1"/>
    </source>
</evidence>
<dbReference type="AlphaFoldDB" id="A0A067W6H0"/>
<dbReference type="OrthoDB" id="7923277at2"/>
<feature type="transmembrane region" description="Helical" evidence="1">
    <location>
        <begin position="20"/>
        <end position="46"/>
    </location>
</feature>
<organism evidence="2 3">
    <name type="scientific">Bartonella rochalimae ATCC BAA-1498</name>
    <dbReference type="NCBI Taxonomy" id="685782"/>
    <lineage>
        <taxon>Bacteria</taxon>
        <taxon>Pseudomonadati</taxon>
        <taxon>Pseudomonadota</taxon>
        <taxon>Alphaproteobacteria</taxon>
        <taxon>Hyphomicrobiales</taxon>
        <taxon>Bartonellaceae</taxon>
        <taxon>Bartonella</taxon>
    </lineage>
</organism>
<name>A0A067W6H0_9HYPH</name>
<keyword evidence="1" id="KW-1133">Transmembrane helix</keyword>
<dbReference type="eggNOG" id="ENOG50313U0">
    <property type="taxonomic scope" value="Bacteria"/>
</dbReference>